<name>A0ACD5C581_9SPHI</name>
<dbReference type="Proteomes" id="UP001485301">
    <property type="component" value="Chromosome"/>
</dbReference>
<sequence length="101" mass="11560">MQIRIVGKSLGMVGQNLSFKKEDFFGLKPEESIIQIGNGKENGTIRTDRFEFPIKYVGSIICQFDKPEKMFAFLLPKKIDDEDIYLLYGTTGSEIFTEELL</sequence>
<dbReference type="EMBL" id="CP151087">
    <property type="protein sequence ID" value="WZN56832.1"/>
    <property type="molecule type" value="Genomic_DNA"/>
</dbReference>
<protein>
    <submittedName>
        <fullName evidence="1">Uncharacterized protein</fullName>
    </submittedName>
</protein>
<proteinExistence type="predicted"/>
<accession>A0ACD5C581</accession>
<evidence type="ECO:0000313" key="1">
    <source>
        <dbReference type="EMBL" id="WZN56832.1"/>
    </source>
</evidence>
<reference evidence="1" key="1">
    <citation type="submission" date="2024-04" db="EMBL/GenBank/DDBJ databases">
        <title>Complete genome sequence of Sphingobacterium thalpophiium BAA-1094.</title>
        <authorList>
            <person name="Adaikpoh B.I."/>
        </authorList>
    </citation>
    <scope>NUCLEOTIDE SEQUENCE</scope>
    <source>
        <strain evidence="1">BAA-1094</strain>
    </source>
</reference>
<evidence type="ECO:0000313" key="2">
    <source>
        <dbReference type="Proteomes" id="UP001485301"/>
    </source>
</evidence>
<keyword evidence="2" id="KW-1185">Reference proteome</keyword>
<gene>
    <name evidence="1" type="ORF">AACH28_04695</name>
</gene>
<organism evidence="1 2">
    <name type="scientific">Sphingobacterium thalpophilum</name>
    <dbReference type="NCBI Taxonomy" id="259"/>
    <lineage>
        <taxon>Bacteria</taxon>
        <taxon>Pseudomonadati</taxon>
        <taxon>Bacteroidota</taxon>
        <taxon>Sphingobacteriia</taxon>
        <taxon>Sphingobacteriales</taxon>
        <taxon>Sphingobacteriaceae</taxon>
        <taxon>Sphingobacterium</taxon>
    </lineage>
</organism>